<organism evidence="2 3">
    <name type="scientific">Crocosphaera subtropica (strain ATCC 51142 / BH68)</name>
    <name type="common">Cyanothece sp. (strain ATCC 51142)</name>
    <dbReference type="NCBI Taxonomy" id="43989"/>
    <lineage>
        <taxon>Bacteria</taxon>
        <taxon>Bacillati</taxon>
        <taxon>Cyanobacteriota</taxon>
        <taxon>Cyanophyceae</taxon>
        <taxon>Oscillatoriophycideae</taxon>
        <taxon>Chroococcales</taxon>
        <taxon>Aphanothecaceae</taxon>
        <taxon>Crocosphaera</taxon>
        <taxon>Crocosphaera subtropica</taxon>
    </lineage>
</organism>
<name>B1WUB6_CROS5</name>
<evidence type="ECO:0000256" key="1">
    <source>
        <dbReference type="SAM" id="Phobius"/>
    </source>
</evidence>
<dbReference type="eggNOG" id="COG3827">
    <property type="taxonomic scope" value="Bacteria"/>
</dbReference>
<feature type="transmembrane region" description="Helical" evidence="1">
    <location>
        <begin position="12"/>
        <end position="32"/>
    </location>
</feature>
<keyword evidence="3" id="KW-1185">Reference proteome</keyword>
<evidence type="ECO:0000313" key="3">
    <source>
        <dbReference type="Proteomes" id="UP000001203"/>
    </source>
</evidence>
<dbReference type="STRING" id="43989.cce_4422"/>
<evidence type="ECO:0000313" key="2">
    <source>
        <dbReference type="EMBL" id="ACB53770.1"/>
    </source>
</evidence>
<dbReference type="KEGG" id="cyt:cce_4422"/>
<protein>
    <recommendedName>
        <fullName evidence="4">DUF3352 domain-containing protein</fullName>
    </recommendedName>
</protein>
<dbReference type="HOGENOM" id="CLU_029185_0_0_3"/>
<dbReference type="EMBL" id="CP000806">
    <property type="protein sequence ID" value="ACB53770.1"/>
    <property type="molecule type" value="Genomic_DNA"/>
</dbReference>
<keyword evidence="1" id="KW-0472">Membrane</keyword>
<dbReference type="Pfam" id="PF11832">
    <property type="entry name" value="DUF3352"/>
    <property type="match status" value="1"/>
</dbReference>
<dbReference type="OrthoDB" id="451203at2"/>
<dbReference type="RefSeq" id="WP_009543522.1">
    <property type="nucleotide sequence ID" value="NC_010546.1"/>
</dbReference>
<proteinExistence type="predicted"/>
<keyword evidence="1" id="KW-1133">Transmembrane helix</keyword>
<keyword evidence="1" id="KW-0812">Transmembrane</keyword>
<gene>
    <name evidence="2" type="ordered locus">cce_4422</name>
</gene>
<sequence>MSTNNKSGLGCLPIMGLTAIVAAGSAGVYYYFQGELPFLPSQNITPLVAAEVIPESAFASSYFSTNEKAWQQLSRYGTPQAKQNIQTRIDRWNNENLANKNISFEKDIQPWIDGVTIAFLSSRQTSPIPETVQPLMVVGVRNKIKAKQFFDKLKREENVSVETRNYQEVTIKQVKDPSGKNFSFALLDNRLVIAEKDYTIETAIDSFQGASSYADQPEVQDLLKQSLSIKNPLLNIYIPNYGGSIKKILENTQKPLPENSLKQLDEVESILIGIGAEKQGLHLQAIANLNPDQIDKIPDAVPNNILSEFPGDTFLLANGYRIDQGWNQLVEKAKEDQEVNRVVREIRNGFREINLDADREVFNWMNGEFGLGMIELDRGGIANLGVGGMILLETSDRQIASNTLDKLTKLANDNNFTVNERNLKGIDVVEWMFPLQGVILSYGWLDNQNLMVTVGTSFEIIQNSKQQETILENPNFQEIKSLLPSQNLGYFYVNFSQVSQQLNQFPGERIPAESQSILDSAKGLGITVSFPDDSIGQFDAFLSLPSQE</sequence>
<evidence type="ECO:0008006" key="4">
    <source>
        <dbReference type="Google" id="ProtNLM"/>
    </source>
</evidence>
<dbReference type="InterPro" id="IPR021787">
    <property type="entry name" value="DUF3352"/>
</dbReference>
<reference evidence="2 3" key="1">
    <citation type="journal article" date="2008" name="Proc. Natl. Acad. Sci. U.S.A.">
        <title>The genome of Cyanothece 51142, a unicellular diazotrophic cyanobacterium important in the marine nitrogen cycle.</title>
        <authorList>
            <person name="Welsh E.A."/>
            <person name="Liberton M."/>
            <person name="Stoeckel J."/>
            <person name="Loh T."/>
            <person name="Elvitigala T."/>
            <person name="Wang C."/>
            <person name="Wollam A."/>
            <person name="Fulton R.S."/>
            <person name="Clifton S.W."/>
            <person name="Jacobs J.M."/>
            <person name="Aurora R."/>
            <person name="Ghosh B.K."/>
            <person name="Sherman L.A."/>
            <person name="Smith R.D."/>
            <person name="Wilson R.K."/>
            <person name="Pakrasi H.B."/>
        </authorList>
    </citation>
    <scope>NUCLEOTIDE SEQUENCE [LARGE SCALE GENOMIC DNA]</scope>
    <source>
        <strain evidence="3">ATCC 51142 / BH68</strain>
    </source>
</reference>
<accession>B1WUB6</accession>
<dbReference type="Proteomes" id="UP000001203">
    <property type="component" value="Chromosome circular"/>
</dbReference>
<dbReference type="AlphaFoldDB" id="B1WUB6"/>